<reference evidence="1 2" key="1">
    <citation type="submission" date="2016-06" db="EMBL/GenBank/DDBJ databases">
        <title>Respiratory ammonification of nitrate coupled to the oxidation of elemental sulfur in deep-sea autotrophic thermophilic bacteria.</title>
        <authorList>
            <person name="Slobodkina G.B."/>
            <person name="Mardanov A.V."/>
            <person name="Ravin N.V."/>
            <person name="Frolova A.A."/>
            <person name="Viryasiv M.B."/>
            <person name="Chernyh N.A."/>
            <person name="Bonch-Osmolovskaya E.A."/>
            <person name="Slobodkin A.I."/>
        </authorList>
    </citation>
    <scope>NUCLEOTIDE SEQUENCE [LARGE SCALE GENOMIC DNA]</scope>
    <source>
        <strain evidence="1 2">S69</strain>
    </source>
</reference>
<dbReference type="EMBL" id="MAGO01000001">
    <property type="protein sequence ID" value="OCC16540.1"/>
    <property type="molecule type" value="Genomic_DNA"/>
</dbReference>
<evidence type="ECO:0000313" key="1">
    <source>
        <dbReference type="EMBL" id="OCC16540.1"/>
    </source>
</evidence>
<dbReference type="Proteomes" id="UP000093080">
    <property type="component" value="Unassembled WGS sequence"/>
</dbReference>
<proteinExistence type="predicted"/>
<dbReference type="AlphaFoldDB" id="A0A1B9F9F4"/>
<dbReference type="RefSeq" id="WP_141674184.1">
    <property type="nucleotide sequence ID" value="NZ_MAGO01000001.1"/>
</dbReference>
<evidence type="ECO:0000313" key="2">
    <source>
        <dbReference type="Proteomes" id="UP000093080"/>
    </source>
</evidence>
<keyword evidence="2" id="KW-1185">Reference proteome</keyword>
<name>A0A1B9F9F4_9BACT</name>
<accession>A0A1B9F9F4</accession>
<gene>
    <name evidence="1" type="ORF">DBT_0357</name>
</gene>
<sequence length="268" mass="31327">MLFKLISEKLHLIQHPEDILYKETLKRLLEEGLKPTWKDRARNLFTKLLSRIAFEEKLTPFDTHEDEVLFKHHLPDFITGIIQTLEEILFAPRNPFQEREDYETTIHLLLRLFEWTVWNYEAGRCIYGIKNAQKAESLFNISSFEVEVWGDRDEVWLTSLEILEKYFSLRDLLDHAETYYSCKTYGSIIRNLPPKVVDNHQNWAGSCKAHSPILIIGIQIKIIDHSKVRMMLTDLKNLSLKSSGRLENNILSEIAASCGTPTNQQLLQ</sequence>
<organism evidence="1 2">
    <name type="scientific">Dissulfuribacter thermophilus</name>
    <dbReference type="NCBI Taxonomy" id="1156395"/>
    <lineage>
        <taxon>Bacteria</taxon>
        <taxon>Pseudomonadati</taxon>
        <taxon>Thermodesulfobacteriota</taxon>
        <taxon>Dissulfuribacteria</taxon>
        <taxon>Dissulfuribacterales</taxon>
        <taxon>Dissulfuribacteraceae</taxon>
        <taxon>Dissulfuribacter</taxon>
    </lineage>
</organism>
<protein>
    <submittedName>
        <fullName evidence="1">Uncharacterized protein</fullName>
    </submittedName>
</protein>
<comment type="caution">
    <text evidence="1">The sequence shown here is derived from an EMBL/GenBank/DDBJ whole genome shotgun (WGS) entry which is preliminary data.</text>
</comment>